<evidence type="ECO:0000256" key="1">
    <source>
        <dbReference type="ARBA" id="ARBA00004240"/>
    </source>
</evidence>
<evidence type="ECO:0000313" key="13">
    <source>
        <dbReference type="Proteomes" id="UP001176940"/>
    </source>
</evidence>
<keyword evidence="13" id="KW-1185">Reference proteome</keyword>
<comment type="subcellular location">
    <subcellularLocation>
        <location evidence="1">Endoplasmic reticulum</location>
    </subcellularLocation>
</comment>
<feature type="region of interest" description="Disordered" evidence="10">
    <location>
        <begin position="1"/>
        <end position="25"/>
    </location>
</feature>
<evidence type="ECO:0000256" key="9">
    <source>
        <dbReference type="ARBA" id="ARBA00039470"/>
    </source>
</evidence>
<keyword evidence="3" id="KW-0399">Innate immunity</keyword>
<evidence type="ECO:0000256" key="3">
    <source>
        <dbReference type="ARBA" id="ARBA00022588"/>
    </source>
</evidence>
<name>A0ABN9M258_9NEOB</name>
<comment type="caution">
    <text evidence="12">The sequence shown here is derived from an EMBL/GenBank/DDBJ whole genome shotgun (WGS) entry which is preliminary data.</text>
</comment>
<keyword evidence="7" id="KW-1015">Disulfide bond</keyword>
<organism evidence="12 13">
    <name type="scientific">Ranitomeya imitator</name>
    <name type="common">mimic poison frog</name>
    <dbReference type="NCBI Taxonomy" id="111125"/>
    <lineage>
        <taxon>Eukaryota</taxon>
        <taxon>Metazoa</taxon>
        <taxon>Chordata</taxon>
        <taxon>Craniata</taxon>
        <taxon>Vertebrata</taxon>
        <taxon>Euteleostomi</taxon>
        <taxon>Amphibia</taxon>
        <taxon>Batrachia</taxon>
        <taxon>Anura</taxon>
        <taxon>Neobatrachia</taxon>
        <taxon>Hyloidea</taxon>
        <taxon>Dendrobatidae</taxon>
        <taxon>Dendrobatinae</taxon>
        <taxon>Ranitomeya</taxon>
    </lineage>
</organism>
<comment type="similarity">
    <text evidence="2">Belongs to the canopy family.</text>
</comment>
<evidence type="ECO:0000256" key="2">
    <source>
        <dbReference type="ARBA" id="ARBA00007285"/>
    </source>
</evidence>
<keyword evidence="8" id="KW-0143">Chaperone</keyword>
<protein>
    <recommendedName>
        <fullName evidence="9">Protein canopy homolog 3</fullName>
    </recommendedName>
</protein>
<evidence type="ECO:0000256" key="6">
    <source>
        <dbReference type="ARBA" id="ARBA00022859"/>
    </source>
</evidence>
<evidence type="ECO:0000256" key="4">
    <source>
        <dbReference type="ARBA" id="ARBA00022729"/>
    </source>
</evidence>
<dbReference type="PANTHER" id="PTHR15382:SF2">
    <property type="entry name" value="PROTEIN CANOPY HOMOLOG 3"/>
    <property type="match status" value="1"/>
</dbReference>
<keyword evidence="5" id="KW-0256">Endoplasmic reticulum</keyword>
<dbReference type="Proteomes" id="UP001176940">
    <property type="component" value="Unassembled WGS sequence"/>
</dbReference>
<proteinExistence type="inferred from homology"/>
<accession>A0ABN9M258</accession>
<evidence type="ECO:0000313" key="12">
    <source>
        <dbReference type="EMBL" id="CAJ0953939.1"/>
    </source>
</evidence>
<dbReference type="Pfam" id="PF11938">
    <property type="entry name" value="DUF3456"/>
    <property type="match status" value="1"/>
</dbReference>
<evidence type="ECO:0000256" key="5">
    <source>
        <dbReference type="ARBA" id="ARBA00022824"/>
    </source>
</evidence>
<evidence type="ECO:0000256" key="7">
    <source>
        <dbReference type="ARBA" id="ARBA00023157"/>
    </source>
</evidence>
<evidence type="ECO:0000256" key="10">
    <source>
        <dbReference type="SAM" id="MobiDB-lite"/>
    </source>
</evidence>
<evidence type="ECO:0000256" key="8">
    <source>
        <dbReference type="ARBA" id="ARBA00023186"/>
    </source>
</evidence>
<dbReference type="PANTHER" id="PTHR15382">
    <property type="entry name" value="CTG4A-RELATED"/>
    <property type="match status" value="1"/>
</dbReference>
<reference evidence="12" key="1">
    <citation type="submission" date="2023-07" db="EMBL/GenBank/DDBJ databases">
        <authorList>
            <person name="Stuckert A."/>
        </authorList>
    </citation>
    <scope>NUCLEOTIDE SEQUENCE</scope>
</reference>
<dbReference type="InterPro" id="IPR021852">
    <property type="entry name" value="DUF3456"/>
</dbReference>
<keyword evidence="4" id="KW-0732">Signal</keyword>
<sequence length="183" mass="20537">MGSVSYEDTSGRGAVTSKKVGGMSGEPADPIPRRYFCKYVALELKSSFEETSRTREVIDTRYGFLDGEKKQNKIKYTNSDIRLIEVTEGLCQRLLDYNLHKERTGSNRFAKAEGGTHTKYVIAPFDLNSHCRGHGRQGGSEVRKGEYEIPAPGAVPGSSSRTDGLRRWQLLPLFSGHWYRSLQ</sequence>
<dbReference type="EMBL" id="CAUEEQ010037434">
    <property type="protein sequence ID" value="CAJ0953939.1"/>
    <property type="molecule type" value="Genomic_DNA"/>
</dbReference>
<gene>
    <name evidence="12" type="ORF">RIMI_LOCUS14491842</name>
</gene>
<evidence type="ECO:0000259" key="11">
    <source>
        <dbReference type="Pfam" id="PF11938"/>
    </source>
</evidence>
<feature type="domain" description="DUF3456" evidence="11">
    <location>
        <begin position="37"/>
        <end position="112"/>
    </location>
</feature>
<keyword evidence="6" id="KW-0391">Immunity</keyword>